<evidence type="ECO:0000313" key="2">
    <source>
        <dbReference type="EMBL" id="AWT60168.1"/>
    </source>
</evidence>
<evidence type="ECO:0000256" key="1">
    <source>
        <dbReference type="SAM" id="MobiDB-lite"/>
    </source>
</evidence>
<dbReference type="EMBL" id="CP029803">
    <property type="protein sequence ID" value="AWT60168.1"/>
    <property type="molecule type" value="Genomic_DNA"/>
</dbReference>
<protein>
    <submittedName>
        <fullName evidence="2">Uncharacterized protein</fullName>
    </submittedName>
</protein>
<accession>A0A2Z4AGG0</accession>
<dbReference type="Proteomes" id="UP000247465">
    <property type="component" value="Chromosome"/>
</dbReference>
<name>A0A2Z4AGG0_9BACT</name>
<reference evidence="2 3" key="1">
    <citation type="submission" date="2018-06" db="EMBL/GenBank/DDBJ databases">
        <title>Draft Genome Sequence of a Novel Marine Bacterium Related to the Verrucomicrobia.</title>
        <authorList>
            <person name="Vosseberg J."/>
            <person name="Martijn J."/>
            <person name="Ettema T.J.G."/>
        </authorList>
    </citation>
    <scope>NUCLEOTIDE SEQUENCE [LARGE SCALE GENOMIC DNA]</scope>
    <source>
        <strain evidence="2">TARA_B100001123</strain>
    </source>
</reference>
<gene>
    <name evidence="2" type="ORF">DF168_01370</name>
</gene>
<dbReference type="AlphaFoldDB" id="A0A2Z4AGG0"/>
<evidence type="ECO:0000313" key="3">
    <source>
        <dbReference type="Proteomes" id="UP000247465"/>
    </source>
</evidence>
<sequence>MCPANDGREKTRKSWLMKASGTERKQKKLDISFLNDLIVRGLRYLVAPTAEKRW</sequence>
<feature type="region of interest" description="Disordered" evidence="1">
    <location>
        <begin position="1"/>
        <end position="22"/>
    </location>
</feature>
<proteinExistence type="predicted"/>
<organism evidence="2 3">
    <name type="scientific">Candidatus Moanibacter tarae</name>
    <dbReference type="NCBI Taxonomy" id="2200854"/>
    <lineage>
        <taxon>Bacteria</taxon>
        <taxon>Pseudomonadati</taxon>
        <taxon>Verrucomicrobiota</taxon>
        <taxon>Opitutia</taxon>
        <taxon>Puniceicoccales</taxon>
        <taxon>Puniceicoccales incertae sedis</taxon>
        <taxon>Candidatus Moanibacter</taxon>
    </lineage>
</organism>
<dbReference type="KEGG" id="mtar:DF168_01370"/>